<keyword evidence="4" id="KW-0572">Peptidoglycan-anchor</keyword>
<keyword evidence="2" id="KW-0964">Secreted</keyword>
<proteinExistence type="predicted"/>
<feature type="region of interest" description="Disordered" evidence="5">
    <location>
        <begin position="358"/>
        <end position="377"/>
    </location>
</feature>
<dbReference type="GO" id="GO:0005975">
    <property type="term" value="P:carbohydrate metabolic process"/>
    <property type="evidence" value="ECO:0007669"/>
    <property type="project" value="UniProtKB-ARBA"/>
</dbReference>
<name>A0AAU8NMF9_9BIFI</name>
<dbReference type="InterPro" id="IPR041033">
    <property type="entry name" value="SpaA_PFL_dom_1"/>
</dbReference>
<dbReference type="AlphaFoldDB" id="A0AAU8NMF9"/>
<keyword evidence="6" id="KW-0472">Membrane</keyword>
<reference evidence="10" key="1">
    <citation type="submission" date="2024-06" db="EMBL/GenBank/DDBJ databases">
        <title>Vaginal Lactobacillus fatty acid response mechanisms reveal a metabolite-targeted strategy for bacterial vaginosis treatment.</title>
        <authorList>
            <person name="Zhu M."/>
            <person name="Blainey P.C."/>
            <person name="Bloom S.M."/>
            <person name="Kwon D.S."/>
        </authorList>
    </citation>
    <scope>NUCLEOTIDE SEQUENCE</scope>
    <source>
        <strain evidence="10">0809_588_1_1_BHK4</strain>
    </source>
</reference>
<evidence type="ECO:0000256" key="6">
    <source>
        <dbReference type="SAM" id="Phobius"/>
    </source>
</evidence>
<evidence type="ECO:0000259" key="9">
    <source>
        <dbReference type="Pfam" id="PF17802"/>
    </source>
</evidence>
<accession>A0AAU8NMF9</accession>
<keyword evidence="3 7" id="KW-0732">Signal</keyword>
<dbReference type="Pfam" id="PF00746">
    <property type="entry name" value="Gram_pos_anchor"/>
    <property type="match status" value="1"/>
</dbReference>
<dbReference type="InterPro" id="IPR019931">
    <property type="entry name" value="LPXTG_anchor"/>
</dbReference>
<gene>
    <name evidence="10" type="ORF">ABZU02_04630</name>
</gene>
<dbReference type="InterPro" id="IPR048052">
    <property type="entry name" value="FM1-like"/>
</dbReference>
<dbReference type="NCBIfam" id="NF033902">
    <property type="entry name" value="iso_D2_wall_anc"/>
    <property type="match status" value="1"/>
</dbReference>
<feature type="compositionally biased region" description="Polar residues" evidence="5">
    <location>
        <begin position="361"/>
        <end position="374"/>
    </location>
</feature>
<feature type="transmembrane region" description="Helical" evidence="6">
    <location>
        <begin position="553"/>
        <end position="572"/>
    </location>
</feature>
<evidence type="ECO:0000259" key="8">
    <source>
        <dbReference type="Pfam" id="PF00746"/>
    </source>
</evidence>
<dbReference type="Gene3D" id="2.60.40.10">
    <property type="entry name" value="Immunoglobulins"/>
    <property type="match status" value="2"/>
</dbReference>
<keyword evidence="6" id="KW-1133">Transmembrane helix</keyword>
<feature type="domain" description="Gram-positive cocci surface proteins LPxTG" evidence="8">
    <location>
        <begin position="545"/>
        <end position="579"/>
    </location>
</feature>
<sequence>MNKLTKKCVAAIASLAMAGTLCVAGAVTMASVAWGVPHPGVPQPHADNSPWGTKQDKTGTLTINKFKYADTVDGEGHHKGAALTGATFTLKKVTKIDNVDLKYDEFSTWSKIAGIVGALNRGDEASANLTFDDNTSPTSTVSENVTTFSKLPEGLYKVVETPPAGYGAADMTEFYITMPLIETKVENGATTTTYNWNPTINPKNKDISKTFTKKLDDGKDHNSVLAKDKTLYYTISASVNRTKSGTLSADDLNGFAVFDDFPTAAFASPTDASSAVESVKIGDGDDAGLTATDDYTVSIVKTSSEEGGKNLESTRNRILVKFTDAGLKKIADKLNGITNGQDPKVNVAIKLDLSEDYQKGTAPTDTTSTEQNGKNEVVNKSGYFQASPKGTPNPDPIVSGDDDGGTSKVKYGWFDVFKYDAADEGKKDRTGLPGAEFRLFNTEEKANACAEKLVDASKDADNIAECSAASSTFKGEEATTQETTGKLKAAVKVQAGTNIYLVEVKAPEGYIRLPEVKAVNVEEGKLKIVDFSNTKKNTFGTWFNLPATGATGVIIFALAGMGLIAASVFLYMRNRKEEEQAKA</sequence>
<keyword evidence="6" id="KW-0812">Transmembrane</keyword>
<dbReference type="Pfam" id="PF17802">
    <property type="entry name" value="SpaA"/>
    <property type="match status" value="1"/>
</dbReference>
<dbReference type="NCBIfam" id="TIGR01167">
    <property type="entry name" value="LPXTG_anchor"/>
    <property type="match status" value="1"/>
</dbReference>
<feature type="chain" id="PRO_5043448410" evidence="7">
    <location>
        <begin position="19"/>
        <end position="583"/>
    </location>
</feature>
<evidence type="ECO:0000256" key="2">
    <source>
        <dbReference type="ARBA" id="ARBA00022525"/>
    </source>
</evidence>
<evidence type="ECO:0000256" key="7">
    <source>
        <dbReference type="SAM" id="SignalP"/>
    </source>
</evidence>
<protein>
    <submittedName>
        <fullName evidence="10">SpaH/EbpB family LPXTG-anchored major pilin</fullName>
    </submittedName>
</protein>
<dbReference type="EMBL" id="CP160091">
    <property type="protein sequence ID" value="XCS43253.1"/>
    <property type="molecule type" value="Genomic_DNA"/>
</dbReference>
<organism evidence="10">
    <name type="scientific">Gardnerella piotii</name>
    <dbReference type="NCBI Taxonomy" id="2792977"/>
    <lineage>
        <taxon>Bacteria</taxon>
        <taxon>Bacillati</taxon>
        <taxon>Actinomycetota</taxon>
        <taxon>Actinomycetes</taxon>
        <taxon>Bifidobacteriales</taxon>
        <taxon>Bifidobacteriaceae</taxon>
        <taxon>Gardnerella</taxon>
    </lineage>
</organism>
<evidence type="ECO:0000256" key="3">
    <source>
        <dbReference type="ARBA" id="ARBA00022729"/>
    </source>
</evidence>
<dbReference type="Gene3D" id="2.60.40.740">
    <property type="match status" value="1"/>
</dbReference>
<feature type="signal peptide" evidence="7">
    <location>
        <begin position="1"/>
        <end position="18"/>
    </location>
</feature>
<evidence type="ECO:0000256" key="4">
    <source>
        <dbReference type="ARBA" id="ARBA00023088"/>
    </source>
</evidence>
<evidence type="ECO:0000256" key="1">
    <source>
        <dbReference type="ARBA" id="ARBA00022512"/>
    </source>
</evidence>
<keyword evidence="1" id="KW-0134">Cell wall</keyword>
<evidence type="ECO:0000313" key="10">
    <source>
        <dbReference type="EMBL" id="XCS43253.1"/>
    </source>
</evidence>
<evidence type="ECO:0000256" key="5">
    <source>
        <dbReference type="SAM" id="MobiDB-lite"/>
    </source>
</evidence>
<feature type="domain" description="SpaA-like prealbumin fold" evidence="9">
    <location>
        <begin position="426"/>
        <end position="534"/>
    </location>
</feature>
<feature type="region of interest" description="Disordered" evidence="5">
    <location>
        <begin position="382"/>
        <end position="404"/>
    </location>
</feature>
<dbReference type="InterPro" id="IPR013783">
    <property type="entry name" value="Ig-like_fold"/>
</dbReference>